<feature type="region of interest" description="Disordered" evidence="1">
    <location>
        <begin position="110"/>
        <end position="130"/>
    </location>
</feature>
<protein>
    <submittedName>
        <fullName evidence="2">Uncharacterized protein</fullName>
    </submittedName>
</protein>
<feature type="region of interest" description="Disordered" evidence="1">
    <location>
        <begin position="1"/>
        <end position="80"/>
    </location>
</feature>
<reference evidence="2" key="1">
    <citation type="submission" date="2023-10" db="EMBL/GenBank/DDBJ databases">
        <authorList>
            <person name="Chen Y."/>
            <person name="Shah S."/>
            <person name="Dougan E. K."/>
            <person name="Thang M."/>
            <person name="Chan C."/>
        </authorList>
    </citation>
    <scope>NUCLEOTIDE SEQUENCE [LARGE SCALE GENOMIC DNA]</scope>
</reference>
<sequence length="130" mass="14860">MEIHGRAVGLPQDVRNWQPAGNAHRQRTTKMEHKKLTASTQWSVERGRKDKGKATTGQEGGEERGRRRGGKPQRQQLAQPRSIAELVNLLRRPLPRELSWLPAWLSTCPSWLSPQRSRRSPRRPSCHTSS</sequence>
<evidence type="ECO:0000256" key="1">
    <source>
        <dbReference type="SAM" id="MobiDB-lite"/>
    </source>
</evidence>
<evidence type="ECO:0000313" key="3">
    <source>
        <dbReference type="Proteomes" id="UP001189429"/>
    </source>
</evidence>
<keyword evidence="3" id="KW-1185">Reference proteome</keyword>
<organism evidence="2 3">
    <name type="scientific">Prorocentrum cordatum</name>
    <dbReference type="NCBI Taxonomy" id="2364126"/>
    <lineage>
        <taxon>Eukaryota</taxon>
        <taxon>Sar</taxon>
        <taxon>Alveolata</taxon>
        <taxon>Dinophyceae</taxon>
        <taxon>Prorocentrales</taxon>
        <taxon>Prorocentraceae</taxon>
        <taxon>Prorocentrum</taxon>
    </lineage>
</organism>
<evidence type="ECO:0000313" key="2">
    <source>
        <dbReference type="EMBL" id="CAK0844320.1"/>
    </source>
</evidence>
<dbReference type="Proteomes" id="UP001189429">
    <property type="component" value="Unassembled WGS sequence"/>
</dbReference>
<proteinExistence type="predicted"/>
<feature type="compositionally biased region" description="Basic residues" evidence="1">
    <location>
        <begin position="116"/>
        <end position="130"/>
    </location>
</feature>
<accession>A0ABN9TEU9</accession>
<comment type="caution">
    <text evidence="2">The sequence shown here is derived from an EMBL/GenBank/DDBJ whole genome shotgun (WGS) entry which is preliminary data.</text>
</comment>
<dbReference type="EMBL" id="CAUYUJ010014654">
    <property type="protein sequence ID" value="CAK0844320.1"/>
    <property type="molecule type" value="Genomic_DNA"/>
</dbReference>
<name>A0ABN9TEU9_9DINO</name>
<gene>
    <name evidence="2" type="ORF">PCOR1329_LOCUS38437</name>
</gene>